<keyword evidence="5" id="KW-1185">Reference proteome</keyword>
<feature type="region of interest" description="Disordered" evidence="3">
    <location>
        <begin position="340"/>
        <end position="640"/>
    </location>
</feature>
<feature type="compositionally biased region" description="Low complexity" evidence="3">
    <location>
        <begin position="553"/>
        <end position="571"/>
    </location>
</feature>
<keyword evidence="1" id="KW-0433">Leucine-rich repeat</keyword>
<feature type="compositionally biased region" description="Low complexity" evidence="3">
    <location>
        <begin position="955"/>
        <end position="973"/>
    </location>
</feature>
<feature type="compositionally biased region" description="Low complexity" evidence="3">
    <location>
        <begin position="1534"/>
        <end position="1553"/>
    </location>
</feature>
<keyword evidence="2" id="KW-0677">Repeat</keyword>
<sequence length="2069" mass="210210">MMPESPSFGALNLRSKGITSFLGVEGMASRAKIEKLFLQNNFFLDFTYFGTLRHLTELRLSQNRISSFRNLLPQPSIQAVWMDGCPVAGEEHYRVMAAIAFGPRLRSIDGQAITKEERSEADKYRSILQVPLRSGYIFRAVIDPPVFHEPAPPRCGSPTRAAVPWHGVPVGFAIPPPEVLLVDAPTPSVPAHLHRPARAPPLPARSPRPPPAAPPPPPFDTSPRPRAVSRRRPSPPRSLGATATPVLPPTAGPIRAWDEALPAVEQQAALAATAPPAPRARLHASNPEEAAAAARPPQDQDPFTLAGRAFAYMPPVRLTGPLGEADLPQVMSAYIAQALQQQQHPGGQVHTQPSGYPTAAAAAPAREEPQQPVAMAERPPPTETEADADVASMTQNVDDDLSDTEPPPPSPRSAVAEPPMQPLPALAATARLAAAATASCPSEPRPPSAPAAAPPTPTPAPSALPPFPSPPPPSSQLPQVPPAGRQQQQQQQQQQADEVLPCTPFADAAAPTGAVHHPHPAAPEPVATQAPATSPRQPPEPRQEPPPVPLPQAPAQAELPLEPSGSPESPQGPRPTGGEPPGAPLSGPLDSPAPAEERAWRALLEALPQTEPTLPPVHGGSLNQLAPPPPPPPAAAAAPAPVCPVEEPPVVLAPEPALPPVHGGSAPGAHVAPEAPPHLPLQAAAGAPAQPAPALLLFPSPPRPAGAPFAAIPPPEAATAATPPPPETGPRAATPRAALHDGWAIAAPPRPWPRPGPTRPPAATRVPAAQQPHGPTTPRQTGRPPGAIHVHTPEQPPSLPPPPPPAPTASPAPGHEAPAAPRAEGPERGVDLTPGWGTPPSGADEAPTPAAATALEILNEGIFPFPPPGAPLLPGGNPAGGSAPGSAFPGFYPPGAPATPTQSAAITAAFAVKPPADEAPRTPRSPTAAGPQGQQQQPRARSASRSPPHTPTGGSATSRRPSNSPSPSASQSPRGGGHSRSRSPPASPSSGAHPRPSTTPRSPRSVAPEVPSPQHPRAAPATPRSAAAAPATPRSAGPVTPRSAAPATPRSPVAHAPLAVLLSPRPLSPPMVATPLPEPGAAAPGLLAGTPPGSSSSTAPRAAPEPSSPLLRAHRPTPLVDAAIASPPVASGVALAATAPPPPPPPPPPPRSPPLLGATAPVPLGRAAGGRPVLSPPRSALILTAGEPDSERIPRMGPAPAPPPAAVPAALSRSGLPVIPTLLLPEGPRWRGTGPSPGGTDGPSPSSGLRSLRSLLLSPPSGRLGARRLGRSPSPAKQRRSEEAAVAVAAAQPEADGRSPDPLDLTVRHIATPSSPPPLSSPAAKPGRPAAVLADLDLDLELPAKDSAPCPPPHAALMEALRSPLPLPARAERNYHPSQQRQHVLLHPSASPSSSSSGSPPKPRAPASGTPPKSAPRRSPFKPQPARSPASSPQSPAASPASPAASPASPPPANVLRPRTTPIRQLRRLVRTPGAPTPPLAAPRKPPTPERTPTAPTRPHLERRSPGGHTAATQRPTATATTRNVGLPASSGVPPAAATDEATPPVTAQEGQPPEQPPAATPPPSGGGAAAALRGASLVASLRVVRPKPAAAPTPPIPARRGRAAAPKKPKLPHTPLPAAAGSPDQPTQPQPQSPENPAAPAQACPAAPPRRAARRRAASSSSASQPSRGPTPTRRREVRPRAPVVVVVARQGGLVDPATGAPAWPELHQASSPQPPPALRSTPPRSPPALPGSGAPHQTRGGLAFQITMGRPASPPTAASPPPPPPNALATPAVAPPPVIYARRDASPLPPRAPSTPPRSTSPPTGRRSVSPRTSAAPAPAATAGRSSAFSLAAHIALQMTQMERRLASGRPASPPPPVAGGPQAAATPGAPASPPVPESPLAQLAARLGISEGRAASPPRGLDGSYFSGLGGLGEAAPEDAGAGTSANPHPGLFADVPVEFGQSSGAGLARAGPATVMLDERGLRLSPCAPIFPQGRTFPWTDLRTVDVSPQLGVFLVYPDAHHHRGVNNGREVGPVSCLTIVGWLSPMGWVGGGTGTLLLKPPVPTVLGAFVRQWLAAQRQQQQEP</sequence>
<evidence type="ECO:0000256" key="1">
    <source>
        <dbReference type="ARBA" id="ARBA00022614"/>
    </source>
</evidence>
<dbReference type="PANTHER" id="PTHR18849">
    <property type="entry name" value="LEUCINE RICH REPEAT PROTEIN"/>
    <property type="match status" value="1"/>
</dbReference>
<feature type="region of interest" description="Disordered" evidence="3">
    <location>
        <begin position="1343"/>
        <end position="1362"/>
    </location>
</feature>
<feature type="compositionally biased region" description="Pro residues" evidence="3">
    <location>
        <begin position="536"/>
        <end position="552"/>
    </location>
</feature>
<feature type="compositionally biased region" description="Basic residues" evidence="3">
    <location>
        <begin position="1600"/>
        <end position="1612"/>
    </location>
</feature>
<reference evidence="4" key="1">
    <citation type="journal article" date="2022" name="bioRxiv">
        <title>Genomics of Preaxostyla Flagellates Illuminates Evolutionary Transitions and the Path Towards Mitochondrial Loss.</title>
        <authorList>
            <person name="Novak L.V.F."/>
            <person name="Treitli S.C."/>
            <person name="Pyrih J."/>
            <person name="Halakuc P."/>
            <person name="Pipaliya S.V."/>
            <person name="Vacek V."/>
            <person name="Brzon O."/>
            <person name="Soukal P."/>
            <person name="Eme L."/>
            <person name="Dacks J.B."/>
            <person name="Karnkowska A."/>
            <person name="Elias M."/>
            <person name="Hampl V."/>
        </authorList>
    </citation>
    <scope>NUCLEOTIDE SEQUENCE</scope>
    <source>
        <strain evidence="4">RCP-MX</strain>
    </source>
</reference>
<feature type="compositionally biased region" description="Low complexity" evidence="3">
    <location>
        <begin position="1617"/>
        <end position="1626"/>
    </location>
</feature>
<dbReference type="EMBL" id="JAPMOS010000011">
    <property type="protein sequence ID" value="KAJ4460704.1"/>
    <property type="molecule type" value="Genomic_DNA"/>
</dbReference>
<feature type="compositionally biased region" description="Pro residues" evidence="3">
    <location>
        <begin position="443"/>
        <end position="481"/>
    </location>
</feature>
<feature type="compositionally biased region" description="Pro residues" evidence="3">
    <location>
        <begin position="1139"/>
        <end position="1153"/>
    </location>
</feature>
<feature type="compositionally biased region" description="Low complexity" evidence="3">
    <location>
        <begin position="1016"/>
        <end position="1054"/>
    </location>
</feature>
<dbReference type="PANTHER" id="PTHR18849:SF0">
    <property type="entry name" value="CILIA- AND FLAGELLA-ASSOCIATED PROTEIN 410-RELATED"/>
    <property type="match status" value="1"/>
</dbReference>
<organism evidence="4 5">
    <name type="scientific">Paratrimastix pyriformis</name>
    <dbReference type="NCBI Taxonomy" id="342808"/>
    <lineage>
        <taxon>Eukaryota</taxon>
        <taxon>Metamonada</taxon>
        <taxon>Preaxostyla</taxon>
        <taxon>Paratrimastigidae</taxon>
        <taxon>Paratrimastix</taxon>
    </lineage>
</organism>
<feature type="compositionally biased region" description="Pro residues" evidence="3">
    <location>
        <begin position="1197"/>
        <end position="1206"/>
    </location>
</feature>
<evidence type="ECO:0000256" key="2">
    <source>
        <dbReference type="ARBA" id="ARBA00022737"/>
    </source>
</evidence>
<feature type="compositionally biased region" description="Low complexity" evidence="3">
    <location>
        <begin position="1682"/>
        <end position="1691"/>
    </location>
</feature>
<feature type="compositionally biased region" description="Low complexity" evidence="3">
    <location>
        <begin position="761"/>
        <end position="786"/>
    </location>
</feature>
<feature type="compositionally biased region" description="Pro residues" evidence="3">
    <location>
        <begin position="794"/>
        <end position="810"/>
    </location>
</feature>
<feature type="region of interest" description="Disordered" evidence="3">
    <location>
        <begin position="189"/>
        <end position="253"/>
    </location>
</feature>
<feature type="compositionally biased region" description="Low complexity" evidence="3">
    <location>
        <begin position="425"/>
        <end position="442"/>
    </location>
</feature>
<dbReference type="SUPFAM" id="SSF52058">
    <property type="entry name" value="L domain-like"/>
    <property type="match status" value="1"/>
</dbReference>
<feature type="compositionally biased region" description="Low complexity" evidence="3">
    <location>
        <begin position="729"/>
        <end position="747"/>
    </location>
</feature>
<feature type="compositionally biased region" description="Low complexity" evidence="3">
    <location>
        <begin position="982"/>
        <end position="1005"/>
    </location>
</feature>
<feature type="compositionally biased region" description="Low complexity" evidence="3">
    <location>
        <begin position="1242"/>
        <end position="1264"/>
    </location>
</feature>
<feature type="compositionally biased region" description="Low complexity" evidence="3">
    <location>
        <begin position="811"/>
        <end position="823"/>
    </location>
</feature>
<feature type="compositionally biased region" description="Low complexity" evidence="3">
    <location>
        <begin position="340"/>
        <end position="374"/>
    </location>
</feature>
<feature type="compositionally biased region" description="Low complexity" evidence="3">
    <location>
        <begin position="1510"/>
        <end position="1522"/>
    </location>
</feature>
<feature type="compositionally biased region" description="Low complexity" evidence="3">
    <location>
        <begin position="1659"/>
        <end position="1673"/>
    </location>
</feature>
<feature type="region of interest" description="Disordered" evidence="3">
    <location>
        <begin position="654"/>
        <end position="1331"/>
    </location>
</feature>
<feature type="compositionally biased region" description="Pro residues" evidence="3">
    <location>
        <begin position="748"/>
        <end position="760"/>
    </location>
</feature>
<feature type="compositionally biased region" description="Low complexity" evidence="3">
    <location>
        <begin position="1636"/>
        <end position="1646"/>
    </location>
</feature>
<feature type="compositionally biased region" description="Pro residues" evidence="3">
    <location>
        <begin position="198"/>
        <end position="220"/>
    </location>
</feature>
<evidence type="ECO:0000256" key="3">
    <source>
        <dbReference type="SAM" id="MobiDB-lite"/>
    </source>
</evidence>
<feature type="compositionally biased region" description="Low complexity" evidence="3">
    <location>
        <begin position="1073"/>
        <end position="1111"/>
    </location>
</feature>
<feature type="compositionally biased region" description="Pro residues" evidence="3">
    <location>
        <begin position="1475"/>
        <end position="1490"/>
    </location>
</feature>
<dbReference type="Gene3D" id="3.80.10.10">
    <property type="entry name" value="Ribonuclease Inhibitor"/>
    <property type="match status" value="1"/>
</dbReference>
<dbReference type="Proteomes" id="UP001141327">
    <property type="component" value="Unassembled WGS sequence"/>
</dbReference>
<feature type="region of interest" description="Disordered" evidence="3">
    <location>
        <begin position="1847"/>
        <end position="1881"/>
    </location>
</feature>
<feature type="compositionally biased region" description="Low complexity" evidence="3">
    <location>
        <begin position="1388"/>
        <end position="1399"/>
    </location>
</feature>
<feature type="compositionally biased region" description="Low complexity" evidence="3">
    <location>
        <begin position="482"/>
        <end position="495"/>
    </location>
</feature>
<dbReference type="InterPro" id="IPR032675">
    <property type="entry name" value="LRR_dom_sf"/>
</dbReference>
<dbReference type="InterPro" id="IPR001611">
    <property type="entry name" value="Leu-rich_rpt"/>
</dbReference>
<dbReference type="PROSITE" id="PS51450">
    <property type="entry name" value="LRR"/>
    <property type="match status" value="1"/>
</dbReference>
<accession>A0ABQ8UNF0</accession>
<feature type="compositionally biased region" description="Low complexity" evidence="3">
    <location>
        <begin position="1424"/>
        <end position="1447"/>
    </location>
</feature>
<evidence type="ECO:0000313" key="4">
    <source>
        <dbReference type="EMBL" id="KAJ4460704.1"/>
    </source>
</evidence>
<feature type="compositionally biased region" description="Low complexity" evidence="3">
    <location>
        <begin position="680"/>
        <end position="698"/>
    </location>
</feature>
<feature type="region of interest" description="Disordered" evidence="3">
    <location>
        <begin position="269"/>
        <end position="303"/>
    </location>
</feature>
<feature type="compositionally biased region" description="Pro residues" evidence="3">
    <location>
        <begin position="1714"/>
        <end position="1731"/>
    </location>
</feature>
<feature type="compositionally biased region" description="Low complexity" evidence="3">
    <location>
        <begin position="1862"/>
        <end position="1872"/>
    </location>
</feature>
<feature type="compositionally biased region" description="Pro residues" evidence="3">
    <location>
        <begin position="1554"/>
        <end position="1565"/>
    </location>
</feature>
<evidence type="ECO:0000313" key="5">
    <source>
        <dbReference type="Proteomes" id="UP001141327"/>
    </source>
</evidence>
<feature type="region of interest" description="Disordered" evidence="3">
    <location>
        <begin position="1368"/>
        <end position="1826"/>
    </location>
</feature>
<feature type="compositionally biased region" description="Low complexity" evidence="3">
    <location>
        <begin position="928"/>
        <end position="947"/>
    </location>
</feature>
<feature type="compositionally biased region" description="Pro residues" evidence="3">
    <location>
        <begin position="1754"/>
        <end position="1768"/>
    </location>
</feature>
<proteinExistence type="predicted"/>
<name>A0ABQ8UNF0_9EUKA</name>
<feature type="compositionally biased region" description="Pro residues" evidence="3">
    <location>
        <begin position="1789"/>
        <end position="1802"/>
    </location>
</feature>
<feature type="compositionally biased region" description="Pro residues" evidence="3">
    <location>
        <begin position="699"/>
        <end position="728"/>
    </location>
</feature>
<comment type="caution">
    <text evidence="4">The sequence shown here is derived from an EMBL/GenBank/DDBJ whole genome shotgun (WGS) entry which is preliminary data.</text>
</comment>
<feature type="compositionally biased region" description="Low complexity" evidence="3">
    <location>
        <begin position="1803"/>
        <end position="1826"/>
    </location>
</feature>
<protein>
    <submittedName>
        <fullName evidence="4">Uncharacterized protein</fullName>
    </submittedName>
</protein>
<gene>
    <name evidence="4" type="ORF">PAPYR_2932</name>
</gene>